<keyword evidence="4" id="KW-0378">Hydrolase</keyword>
<dbReference type="PANTHER" id="PTHR10795">
    <property type="entry name" value="PROPROTEIN CONVERTASE SUBTILISIN/KEXIN"/>
    <property type="match status" value="1"/>
</dbReference>
<comment type="similarity">
    <text evidence="1 6">Belongs to the peptidase S8 family.</text>
</comment>
<feature type="domain" description="Peptidase S8/S53" evidence="7">
    <location>
        <begin position="28"/>
        <end position="126"/>
    </location>
</feature>
<keyword evidence="3" id="KW-0732">Signal</keyword>
<dbReference type="Gene3D" id="2.60.40.2310">
    <property type="match status" value="1"/>
</dbReference>
<keyword evidence="2" id="KW-0645">Protease</keyword>
<dbReference type="EMBL" id="JAFEMO010000001">
    <property type="protein sequence ID" value="KAH7576572.1"/>
    <property type="molecule type" value="Genomic_DNA"/>
</dbReference>
<evidence type="ECO:0008006" key="11">
    <source>
        <dbReference type="Google" id="ProtNLM"/>
    </source>
</evidence>
<proteinExistence type="inferred from homology"/>
<dbReference type="InterPro" id="IPR023828">
    <property type="entry name" value="Peptidase_S8_Ser-AS"/>
</dbReference>
<evidence type="ECO:0000256" key="6">
    <source>
        <dbReference type="PROSITE-ProRule" id="PRU01240"/>
    </source>
</evidence>
<sequence>MSYFNSSQNPAATIVRSEEIADTAVPVVAAFSSQGPNFIAPDILNPHIKAPGRYILPAYSLSASPSGNPDDKRSLKYSILSGTSMACPHVTGAAVYVKSFHPDRSPSAIKSALMTTGTLCSNKRSLLPYKASPMNATEYYDREFAYGAGHLNPVKAVDPGTAVSPKDLNYPSMAIQATEDKPFKIEFSRTVRNVGLSNSTYKMEILASSQVKVNVEPSILSFKSLDEKQSFVVTVDGQGLPVRSMASTSLVWSDGTCSVRSPIVVYTFGGPLNRMPSSLFIWHH</sequence>
<dbReference type="PROSITE" id="PS00138">
    <property type="entry name" value="SUBTILASE_SER"/>
    <property type="match status" value="1"/>
</dbReference>
<feature type="domain" description="Subtilisin-like protease fibronectin type-III" evidence="8">
    <location>
        <begin position="167"/>
        <end position="265"/>
    </location>
</feature>
<evidence type="ECO:0000256" key="5">
    <source>
        <dbReference type="ARBA" id="ARBA00022825"/>
    </source>
</evidence>
<evidence type="ECO:0000256" key="1">
    <source>
        <dbReference type="ARBA" id="ARBA00011073"/>
    </source>
</evidence>
<keyword evidence="10" id="KW-1185">Reference proteome</keyword>
<evidence type="ECO:0000259" key="8">
    <source>
        <dbReference type="Pfam" id="PF17766"/>
    </source>
</evidence>
<dbReference type="SUPFAM" id="SSF52743">
    <property type="entry name" value="Subtilisin-like"/>
    <property type="match status" value="1"/>
</dbReference>
<dbReference type="InterPro" id="IPR036852">
    <property type="entry name" value="Peptidase_S8/S53_dom_sf"/>
</dbReference>
<name>A0ABQ8IIS9_9ROSI</name>
<evidence type="ECO:0000256" key="3">
    <source>
        <dbReference type="ARBA" id="ARBA00022729"/>
    </source>
</evidence>
<comment type="caution">
    <text evidence="6">Lacks conserved residue(s) required for the propagation of feature annotation.</text>
</comment>
<dbReference type="Pfam" id="PF00082">
    <property type="entry name" value="Peptidase_S8"/>
    <property type="match status" value="1"/>
</dbReference>
<gene>
    <name evidence="9" type="ORF">JRO89_XS01G0111600</name>
</gene>
<dbReference type="PROSITE" id="PS51892">
    <property type="entry name" value="SUBTILASE"/>
    <property type="match status" value="1"/>
</dbReference>
<accession>A0ABQ8IIS9</accession>
<evidence type="ECO:0000256" key="4">
    <source>
        <dbReference type="ARBA" id="ARBA00022801"/>
    </source>
</evidence>
<keyword evidence="5" id="KW-0720">Serine protease</keyword>
<organism evidence="9 10">
    <name type="scientific">Xanthoceras sorbifolium</name>
    <dbReference type="NCBI Taxonomy" id="99658"/>
    <lineage>
        <taxon>Eukaryota</taxon>
        <taxon>Viridiplantae</taxon>
        <taxon>Streptophyta</taxon>
        <taxon>Embryophyta</taxon>
        <taxon>Tracheophyta</taxon>
        <taxon>Spermatophyta</taxon>
        <taxon>Magnoliopsida</taxon>
        <taxon>eudicotyledons</taxon>
        <taxon>Gunneridae</taxon>
        <taxon>Pentapetalae</taxon>
        <taxon>rosids</taxon>
        <taxon>malvids</taxon>
        <taxon>Sapindales</taxon>
        <taxon>Sapindaceae</taxon>
        <taxon>Xanthoceroideae</taxon>
        <taxon>Xanthoceras</taxon>
    </lineage>
</organism>
<evidence type="ECO:0000313" key="10">
    <source>
        <dbReference type="Proteomes" id="UP000827721"/>
    </source>
</evidence>
<dbReference type="InterPro" id="IPR000209">
    <property type="entry name" value="Peptidase_S8/S53_dom"/>
</dbReference>
<reference evidence="9 10" key="1">
    <citation type="submission" date="2021-02" db="EMBL/GenBank/DDBJ databases">
        <title>Plant Genome Project.</title>
        <authorList>
            <person name="Zhang R.-G."/>
        </authorList>
    </citation>
    <scope>NUCLEOTIDE SEQUENCE [LARGE SCALE GENOMIC DNA]</scope>
    <source>
        <tissue evidence="9">Leaves</tissue>
    </source>
</reference>
<dbReference type="InterPro" id="IPR045051">
    <property type="entry name" value="SBT"/>
</dbReference>
<evidence type="ECO:0000259" key="7">
    <source>
        <dbReference type="Pfam" id="PF00082"/>
    </source>
</evidence>
<comment type="caution">
    <text evidence="9">The sequence shown here is derived from an EMBL/GenBank/DDBJ whole genome shotgun (WGS) entry which is preliminary data.</text>
</comment>
<evidence type="ECO:0000256" key="2">
    <source>
        <dbReference type="ARBA" id="ARBA00022670"/>
    </source>
</evidence>
<dbReference type="Proteomes" id="UP000827721">
    <property type="component" value="Unassembled WGS sequence"/>
</dbReference>
<dbReference type="Pfam" id="PF17766">
    <property type="entry name" value="fn3_6"/>
    <property type="match status" value="1"/>
</dbReference>
<dbReference type="Gene3D" id="3.40.50.200">
    <property type="entry name" value="Peptidase S8/S53 domain"/>
    <property type="match status" value="1"/>
</dbReference>
<dbReference type="Gene3D" id="3.50.30.30">
    <property type="match status" value="1"/>
</dbReference>
<evidence type="ECO:0000313" key="9">
    <source>
        <dbReference type="EMBL" id="KAH7576572.1"/>
    </source>
</evidence>
<protein>
    <recommendedName>
        <fullName evidence="11">Subtilase</fullName>
    </recommendedName>
</protein>
<dbReference type="InterPro" id="IPR041469">
    <property type="entry name" value="Subtilisin-like_FN3"/>
</dbReference>